<name>A0A5E4QP26_9NEOP</name>
<organism evidence="1 2">
    <name type="scientific">Leptidea sinapis</name>
    <dbReference type="NCBI Taxonomy" id="189913"/>
    <lineage>
        <taxon>Eukaryota</taxon>
        <taxon>Metazoa</taxon>
        <taxon>Ecdysozoa</taxon>
        <taxon>Arthropoda</taxon>
        <taxon>Hexapoda</taxon>
        <taxon>Insecta</taxon>
        <taxon>Pterygota</taxon>
        <taxon>Neoptera</taxon>
        <taxon>Endopterygota</taxon>
        <taxon>Lepidoptera</taxon>
        <taxon>Glossata</taxon>
        <taxon>Ditrysia</taxon>
        <taxon>Papilionoidea</taxon>
        <taxon>Pieridae</taxon>
        <taxon>Dismorphiinae</taxon>
        <taxon>Leptidea</taxon>
    </lineage>
</organism>
<dbReference type="AlphaFoldDB" id="A0A5E4QP26"/>
<gene>
    <name evidence="1" type="ORF">LSINAPIS_LOCUS10262</name>
</gene>
<accession>A0A5E4QP26</accession>
<sequence length="74" mass="8693">MDNHKCIKQEDAEHDIQDWTADWQLGMMPQGKSDCDVSVNQLFTKQLRVKLVRLKNNDDDAVHHTQGREQHMSF</sequence>
<reference evidence="1 2" key="1">
    <citation type="submission" date="2017-07" db="EMBL/GenBank/DDBJ databases">
        <authorList>
            <person name="Talla V."/>
            <person name="Backstrom N."/>
        </authorList>
    </citation>
    <scope>NUCLEOTIDE SEQUENCE [LARGE SCALE GENOMIC DNA]</scope>
</reference>
<dbReference type="EMBL" id="FZQP02004100">
    <property type="protein sequence ID" value="VVC99372.1"/>
    <property type="molecule type" value="Genomic_DNA"/>
</dbReference>
<evidence type="ECO:0000313" key="1">
    <source>
        <dbReference type="EMBL" id="VVC99372.1"/>
    </source>
</evidence>
<dbReference type="Proteomes" id="UP000324832">
    <property type="component" value="Unassembled WGS sequence"/>
</dbReference>
<evidence type="ECO:0000313" key="2">
    <source>
        <dbReference type="Proteomes" id="UP000324832"/>
    </source>
</evidence>
<proteinExistence type="predicted"/>
<protein>
    <submittedName>
        <fullName evidence="1">Uncharacterized protein</fullName>
    </submittedName>
</protein>
<keyword evidence="2" id="KW-1185">Reference proteome</keyword>